<evidence type="ECO:0000313" key="2">
    <source>
        <dbReference type="Proteomes" id="UP000006911"/>
    </source>
</evidence>
<dbReference type="InParanoid" id="D5GES2"/>
<dbReference type="EMBL" id="FN430186">
    <property type="protein sequence ID" value="CAZ83015.1"/>
    <property type="molecule type" value="Genomic_DNA"/>
</dbReference>
<dbReference type="RefSeq" id="XP_002838824.1">
    <property type="nucleotide sequence ID" value="XM_002838778.1"/>
</dbReference>
<accession>D5GES2</accession>
<dbReference type="GeneID" id="9184926"/>
<proteinExistence type="predicted"/>
<dbReference type="HOGENOM" id="CLU_2279494_0_0_1"/>
<dbReference type="Proteomes" id="UP000006911">
    <property type="component" value="Unassembled WGS sequence"/>
</dbReference>
<dbReference type="AlphaFoldDB" id="D5GES2"/>
<name>D5GES2_TUBMM</name>
<reference evidence="1 2" key="1">
    <citation type="journal article" date="2010" name="Nature">
        <title>Perigord black truffle genome uncovers evolutionary origins and mechanisms of symbiosis.</title>
        <authorList>
            <person name="Martin F."/>
            <person name="Kohler A."/>
            <person name="Murat C."/>
            <person name="Balestrini R."/>
            <person name="Coutinho P.M."/>
            <person name="Jaillon O."/>
            <person name="Montanini B."/>
            <person name="Morin E."/>
            <person name="Noel B."/>
            <person name="Percudani R."/>
            <person name="Porcel B."/>
            <person name="Rubini A."/>
            <person name="Amicucci A."/>
            <person name="Amselem J."/>
            <person name="Anthouard V."/>
            <person name="Arcioni S."/>
            <person name="Artiguenave F."/>
            <person name="Aury J.M."/>
            <person name="Ballario P."/>
            <person name="Bolchi A."/>
            <person name="Brenna A."/>
            <person name="Brun A."/>
            <person name="Buee M."/>
            <person name="Cantarel B."/>
            <person name="Chevalier G."/>
            <person name="Couloux A."/>
            <person name="Da Silva C."/>
            <person name="Denoeud F."/>
            <person name="Duplessis S."/>
            <person name="Ghignone S."/>
            <person name="Hilselberger B."/>
            <person name="Iotti M."/>
            <person name="Marcais B."/>
            <person name="Mello A."/>
            <person name="Miranda M."/>
            <person name="Pacioni G."/>
            <person name="Quesneville H."/>
            <person name="Riccioni C."/>
            <person name="Ruotolo R."/>
            <person name="Splivallo R."/>
            <person name="Stocchi V."/>
            <person name="Tisserant E."/>
            <person name="Viscomi A.R."/>
            <person name="Zambonelli A."/>
            <person name="Zampieri E."/>
            <person name="Henrissat B."/>
            <person name="Lebrun M.H."/>
            <person name="Paolocci F."/>
            <person name="Bonfante P."/>
            <person name="Ottonello S."/>
            <person name="Wincker P."/>
        </authorList>
    </citation>
    <scope>NUCLEOTIDE SEQUENCE [LARGE SCALE GENOMIC DNA]</scope>
    <source>
        <strain evidence="1 2">Mel28</strain>
    </source>
</reference>
<gene>
    <name evidence="1" type="ORF">GSTUM_00006580001</name>
</gene>
<protein>
    <submittedName>
        <fullName evidence="1">(Perigord truffle) hypothetical protein</fullName>
    </submittedName>
</protein>
<dbReference type="KEGG" id="tml:GSTUM_00006580001"/>
<keyword evidence="2" id="KW-1185">Reference proteome</keyword>
<sequence>MPYGTEPVREQKLQESLLTLFRAEALARGIEEPIGHEQVKSWLRFVVPEIEGAFGVPVYTAQEEMLARALDEIRRIFSQLGESPDKVLGYVFTGKRGGSRAQ</sequence>
<organism evidence="1 2">
    <name type="scientific">Tuber melanosporum (strain Mel28)</name>
    <name type="common">Perigord black truffle</name>
    <dbReference type="NCBI Taxonomy" id="656061"/>
    <lineage>
        <taxon>Eukaryota</taxon>
        <taxon>Fungi</taxon>
        <taxon>Dikarya</taxon>
        <taxon>Ascomycota</taxon>
        <taxon>Pezizomycotina</taxon>
        <taxon>Pezizomycetes</taxon>
        <taxon>Pezizales</taxon>
        <taxon>Tuberaceae</taxon>
        <taxon>Tuber</taxon>
    </lineage>
</organism>
<evidence type="ECO:0000313" key="1">
    <source>
        <dbReference type="EMBL" id="CAZ83015.1"/>
    </source>
</evidence>